<comment type="caution">
    <text evidence="1">The sequence shown here is derived from an EMBL/GenBank/DDBJ whole genome shotgun (WGS) entry which is preliminary data.</text>
</comment>
<reference evidence="1" key="1">
    <citation type="journal article" date="2021" name="Front. Plant Sci.">
        <title>Chromosome-Scale Genome Assembly for Chinese Sour Jujube and Insights Into Its Genome Evolution and Domestication Signature.</title>
        <authorList>
            <person name="Shen L.-Y."/>
            <person name="Luo H."/>
            <person name="Wang X.-L."/>
            <person name="Wang X.-M."/>
            <person name="Qiu X.-J."/>
            <person name="Liu H."/>
            <person name="Zhou S.-S."/>
            <person name="Jia K.-H."/>
            <person name="Nie S."/>
            <person name="Bao Y.-T."/>
            <person name="Zhang R.-G."/>
            <person name="Yun Q.-Z."/>
            <person name="Chai Y.-H."/>
            <person name="Lu J.-Y."/>
            <person name="Li Y."/>
            <person name="Zhao S.-W."/>
            <person name="Mao J.-F."/>
            <person name="Jia S.-G."/>
            <person name="Mao Y.-M."/>
        </authorList>
    </citation>
    <scope>NUCLEOTIDE SEQUENCE</scope>
    <source>
        <strain evidence="1">AT0</strain>
        <tissue evidence="1">Leaf</tissue>
    </source>
</reference>
<sequence length="94" mass="10479">MVVLGLGLIVLRKDKEEYEPIQQEEVADHVLDVKAVFVFAFVSSKYPQSPLTLLRYHVVPLKLENGDLSSVTYGTKIDTLLLGHPLVVTTLQSD</sequence>
<name>A0A978W4E7_ZIZJJ</name>
<evidence type="ECO:0000313" key="1">
    <source>
        <dbReference type="EMBL" id="KAH7546831.1"/>
    </source>
</evidence>
<dbReference type="EMBL" id="JAEACU010000001">
    <property type="protein sequence ID" value="KAH7546831.1"/>
    <property type="molecule type" value="Genomic_DNA"/>
</dbReference>
<gene>
    <name evidence="1" type="ORF">FEM48_Zijuj01G0242700</name>
</gene>
<dbReference type="AlphaFoldDB" id="A0A978W4E7"/>
<dbReference type="Proteomes" id="UP000813462">
    <property type="component" value="Unassembled WGS sequence"/>
</dbReference>
<organism evidence="1 2">
    <name type="scientific">Ziziphus jujuba var. spinosa</name>
    <dbReference type="NCBI Taxonomy" id="714518"/>
    <lineage>
        <taxon>Eukaryota</taxon>
        <taxon>Viridiplantae</taxon>
        <taxon>Streptophyta</taxon>
        <taxon>Embryophyta</taxon>
        <taxon>Tracheophyta</taxon>
        <taxon>Spermatophyta</taxon>
        <taxon>Magnoliopsida</taxon>
        <taxon>eudicotyledons</taxon>
        <taxon>Gunneridae</taxon>
        <taxon>Pentapetalae</taxon>
        <taxon>rosids</taxon>
        <taxon>fabids</taxon>
        <taxon>Rosales</taxon>
        <taxon>Rhamnaceae</taxon>
        <taxon>Paliureae</taxon>
        <taxon>Ziziphus</taxon>
    </lineage>
</organism>
<evidence type="ECO:0000313" key="2">
    <source>
        <dbReference type="Proteomes" id="UP000813462"/>
    </source>
</evidence>
<protein>
    <submittedName>
        <fullName evidence="1">Uncharacterized protein</fullName>
    </submittedName>
</protein>
<accession>A0A978W4E7</accession>
<proteinExistence type="predicted"/>